<dbReference type="Proteomes" id="UP001153269">
    <property type="component" value="Unassembled WGS sequence"/>
</dbReference>
<evidence type="ECO:0000313" key="2">
    <source>
        <dbReference type="EMBL" id="CAB1440860.1"/>
    </source>
</evidence>
<feature type="compositionally biased region" description="Pro residues" evidence="1">
    <location>
        <begin position="100"/>
        <end position="110"/>
    </location>
</feature>
<protein>
    <submittedName>
        <fullName evidence="2">Uncharacterized protein</fullName>
    </submittedName>
</protein>
<feature type="compositionally biased region" description="Polar residues" evidence="1">
    <location>
        <begin position="143"/>
        <end position="153"/>
    </location>
</feature>
<accession>A0A9N7YX16</accession>
<feature type="region of interest" description="Disordered" evidence="1">
    <location>
        <begin position="92"/>
        <end position="128"/>
    </location>
</feature>
<reference evidence="2" key="1">
    <citation type="submission" date="2020-03" db="EMBL/GenBank/DDBJ databases">
        <authorList>
            <person name="Weist P."/>
        </authorList>
    </citation>
    <scope>NUCLEOTIDE SEQUENCE</scope>
</reference>
<organism evidence="2 3">
    <name type="scientific">Pleuronectes platessa</name>
    <name type="common">European plaice</name>
    <dbReference type="NCBI Taxonomy" id="8262"/>
    <lineage>
        <taxon>Eukaryota</taxon>
        <taxon>Metazoa</taxon>
        <taxon>Chordata</taxon>
        <taxon>Craniata</taxon>
        <taxon>Vertebrata</taxon>
        <taxon>Euteleostomi</taxon>
        <taxon>Actinopterygii</taxon>
        <taxon>Neopterygii</taxon>
        <taxon>Teleostei</taxon>
        <taxon>Neoteleostei</taxon>
        <taxon>Acanthomorphata</taxon>
        <taxon>Carangaria</taxon>
        <taxon>Pleuronectiformes</taxon>
        <taxon>Pleuronectoidei</taxon>
        <taxon>Pleuronectidae</taxon>
        <taxon>Pleuronectes</taxon>
    </lineage>
</organism>
<evidence type="ECO:0000256" key="1">
    <source>
        <dbReference type="SAM" id="MobiDB-lite"/>
    </source>
</evidence>
<comment type="caution">
    <text evidence="2">The sequence shown here is derived from an EMBL/GenBank/DDBJ whole genome shotgun (WGS) entry which is preliminary data.</text>
</comment>
<evidence type="ECO:0000313" key="3">
    <source>
        <dbReference type="Proteomes" id="UP001153269"/>
    </source>
</evidence>
<dbReference type="AlphaFoldDB" id="A0A9N7YX16"/>
<feature type="compositionally biased region" description="Polar residues" evidence="1">
    <location>
        <begin position="119"/>
        <end position="128"/>
    </location>
</feature>
<feature type="region of interest" description="Disordered" evidence="1">
    <location>
        <begin position="143"/>
        <end position="211"/>
    </location>
</feature>
<proteinExistence type="predicted"/>
<keyword evidence="3" id="KW-1185">Reference proteome</keyword>
<sequence>MLAKVEYGGVQKYIKIPQIDENFDFQKFLQEVTDKFSLQAQLVTEGVLSLTDTSETEVDADTFDDLVKSGVRNFKVGYSQYPITDIAITLDESDSSVDPSPSPASLPDPPASLASTPDFTAQSPSSSHLPLFSKFGVCQLRKSNNPQEVNSHITGEEEVEEEEERRGEEKRREEKRREEKRREEKTTEQNRREEKTTEQNRTEQNRTVSAT</sequence>
<dbReference type="EMBL" id="CADEAL010002535">
    <property type="protein sequence ID" value="CAB1440860.1"/>
    <property type="molecule type" value="Genomic_DNA"/>
</dbReference>
<gene>
    <name evidence="2" type="ORF">PLEPLA_LOCUS28654</name>
</gene>
<feature type="compositionally biased region" description="Basic and acidic residues" evidence="1">
    <location>
        <begin position="164"/>
        <end position="204"/>
    </location>
</feature>
<name>A0A9N7YX16_PLEPL</name>